<dbReference type="InterPro" id="IPR009579">
    <property type="entry name" value="DUF1192"/>
</dbReference>
<feature type="coiled-coil region" evidence="1">
    <location>
        <begin position="23"/>
        <end position="50"/>
    </location>
</feature>
<name>A0A5J6MMI0_9PROT</name>
<gene>
    <name evidence="2" type="ORF">FRZ44_41530</name>
</gene>
<proteinExistence type="predicted"/>
<dbReference type="RefSeq" id="WP_151178960.1">
    <property type="nucleotide sequence ID" value="NZ_CP042906.1"/>
</dbReference>
<keyword evidence="3" id="KW-1185">Reference proteome</keyword>
<dbReference type="OrthoDB" id="7364583at2"/>
<evidence type="ECO:0000313" key="3">
    <source>
        <dbReference type="Proteomes" id="UP000326202"/>
    </source>
</evidence>
<organism evidence="2 3">
    <name type="scientific">Hypericibacter terrae</name>
    <dbReference type="NCBI Taxonomy" id="2602015"/>
    <lineage>
        <taxon>Bacteria</taxon>
        <taxon>Pseudomonadati</taxon>
        <taxon>Pseudomonadota</taxon>
        <taxon>Alphaproteobacteria</taxon>
        <taxon>Rhodospirillales</taxon>
        <taxon>Dongiaceae</taxon>
        <taxon>Hypericibacter</taxon>
    </lineage>
</organism>
<evidence type="ECO:0000256" key="1">
    <source>
        <dbReference type="SAM" id="Coils"/>
    </source>
</evidence>
<keyword evidence="1" id="KW-0175">Coiled coil</keyword>
<dbReference type="Proteomes" id="UP000326202">
    <property type="component" value="Chromosome"/>
</dbReference>
<accession>A0A5J6MMI0</accession>
<protein>
    <recommendedName>
        <fullName evidence="4">DUF1192 domain-containing protein</fullName>
    </recommendedName>
</protein>
<dbReference type="EMBL" id="CP042906">
    <property type="protein sequence ID" value="QEX18842.1"/>
    <property type="molecule type" value="Genomic_DNA"/>
</dbReference>
<evidence type="ECO:0008006" key="4">
    <source>
        <dbReference type="Google" id="ProtNLM"/>
    </source>
</evidence>
<sequence length="61" mass="6801">MDPEELEPRKAAPKLRDLEPLSVAELEGYIDELKGEIRRVEAKIAAKRSHLGAAAAFFKKP</sequence>
<dbReference type="KEGG" id="htq:FRZ44_41530"/>
<evidence type="ECO:0000313" key="2">
    <source>
        <dbReference type="EMBL" id="QEX18842.1"/>
    </source>
</evidence>
<dbReference type="Pfam" id="PF06698">
    <property type="entry name" value="DUF1192"/>
    <property type="match status" value="1"/>
</dbReference>
<reference evidence="2 3" key="1">
    <citation type="submission" date="2019-08" db="EMBL/GenBank/DDBJ databases">
        <title>Hyperibacter terrae gen. nov., sp. nov. and Hyperibacter viscosus sp. nov., two new members in the family Rhodospirillaceae isolated from the rhizosphere of Hypericum perforatum.</title>
        <authorList>
            <person name="Noviana Z."/>
        </authorList>
    </citation>
    <scope>NUCLEOTIDE SEQUENCE [LARGE SCALE GENOMIC DNA]</scope>
    <source>
        <strain evidence="2 3">R5913</strain>
    </source>
</reference>
<dbReference type="AlphaFoldDB" id="A0A5J6MMI0"/>